<reference evidence="13" key="1">
    <citation type="submission" date="2016-03" db="EMBL/GenBank/DDBJ databases">
        <title>Mechanisms controlling the formation of the plant cell surface in tip-growing cells are functionally conserved among land plants.</title>
        <authorList>
            <person name="Honkanen S."/>
            <person name="Jones V.A."/>
            <person name="Morieri G."/>
            <person name="Champion C."/>
            <person name="Hetherington A.J."/>
            <person name="Kelly S."/>
            <person name="Saint-Marcoux D."/>
            <person name="Proust H."/>
            <person name="Prescott H."/>
            <person name="Dolan L."/>
        </authorList>
    </citation>
    <scope>NUCLEOTIDE SEQUENCE [LARGE SCALE GENOMIC DNA]</scope>
    <source>
        <tissue evidence="13">Whole gametophyte</tissue>
    </source>
</reference>
<keyword evidence="8" id="KW-0456">Lyase</keyword>
<keyword evidence="9" id="KW-1208">Phospholipid metabolism</keyword>
<feature type="compositionally biased region" description="Polar residues" evidence="12">
    <location>
        <begin position="312"/>
        <end position="323"/>
    </location>
</feature>
<evidence type="ECO:0000256" key="5">
    <source>
        <dbReference type="ARBA" id="ARBA00022793"/>
    </source>
</evidence>
<evidence type="ECO:0000256" key="8">
    <source>
        <dbReference type="ARBA" id="ARBA00023239"/>
    </source>
</evidence>
<evidence type="ECO:0000313" key="13">
    <source>
        <dbReference type="EMBL" id="OAE26424.1"/>
    </source>
</evidence>
<proteinExistence type="predicted"/>
<accession>A0A176W035</accession>
<comment type="caution">
    <text evidence="13">The sequence shown here is derived from an EMBL/GenBank/DDBJ whole genome shotgun (WGS) entry which is preliminary data.</text>
</comment>
<keyword evidence="5" id="KW-0210">Decarboxylase</keyword>
<evidence type="ECO:0000313" key="14">
    <source>
        <dbReference type="Proteomes" id="UP000077202"/>
    </source>
</evidence>
<keyword evidence="4" id="KW-0444">Lipid biosynthesis</keyword>
<dbReference type="GO" id="GO:0004609">
    <property type="term" value="F:phosphatidylserine decarboxylase activity"/>
    <property type="evidence" value="ECO:0007669"/>
    <property type="project" value="UniProtKB-EC"/>
</dbReference>
<comment type="pathway">
    <text evidence="11">Phospholipid metabolism; phosphatidylethanolamine biosynthesis.</text>
</comment>
<sequence length="412" mass="46247">MAWAGAKRWTLKNSSFRSRQNVRNLNYAAGNATKAAHPSEAAGRKRHSEVDDPRSFRIDLLRCRFQGLYARRRNLMNSLCPIESPPIKANFVALILCIAKLFVLEWGSNLYLPGATVATLMMLGALHIRRMYEEKQVDEARRQGREPEFVADWKATFLQMLPLRFISRTWGSLTSVELPVWLRPHVYNGWARAFNANLDEASLPIEEYVSLRDFFTRTLKEGARPLDPSTTCLLSPVDGVVLQCGQVTGTGTMIEQVKGFSYSVSSLLGANPHVSSSSSSLLEDGQTTQNPDESEATSRNQIESATEADSLRASSSQHILTRSPSETGNKGLFYCVLYLGPGDYHRIHSPSDWDVFYRRHFYGRLYPVNERAVRTIKNLYVLNERVVLEGRWSQGFMAMAAVGATNVGSIEV</sequence>
<gene>
    <name evidence="13" type="ORF">AXG93_131s1340</name>
</gene>
<dbReference type="PANTHER" id="PTHR10067:SF6">
    <property type="entry name" value="PHOSPHATIDYLSERINE DECARBOXYLASE PROENZYME, MITOCHONDRIAL"/>
    <property type="match status" value="1"/>
</dbReference>
<evidence type="ECO:0000256" key="4">
    <source>
        <dbReference type="ARBA" id="ARBA00022516"/>
    </source>
</evidence>
<dbReference type="GO" id="GO:0006646">
    <property type="term" value="P:phosphatidylethanolamine biosynthetic process"/>
    <property type="evidence" value="ECO:0007669"/>
    <property type="project" value="UniProtKB-UniPathway"/>
</dbReference>
<evidence type="ECO:0000256" key="1">
    <source>
        <dbReference type="ARBA" id="ARBA00001928"/>
    </source>
</evidence>
<dbReference type="InterPro" id="IPR033177">
    <property type="entry name" value="PSD-B"/>
</dbReference>
<dbReference type="InterPro" id="IPR003817">
    <property type="entry name" value="PS_Dcarbxylase"/>
</dbReference>
<dbReference type="EC" id="4.1.1.65" evidence="3"/>
<protein>
    <recommendedName>
        <fullName evidence="3">phosphatidylserine decarboxylase</fullName>
        <ecNumber evidence="3">4.1.1.65</ecNumber>
    </recommendedName>
</protein>
<organism evidence="13 14">
    <name type="scientific">Marchantia polymorpha subsp. ruderalis</name>
    <dbReference type="NCBI Taxonomy" id="1480154"/>
    <lineage>
        <taxon>Eukaryota</taxon>
        <taxon>Viridiplantae</taxon>
        <taxon>Streptophyta</taxon>
        <taxon>Embryophyta</taxon>
        <taxon>Marchantiophyta</taxon>
        <taxon>Marchantiopsida</taxon>
        <taxon>Marchantiidae</taxon>
        <taxon>Marchantiales</taxon>
        <taxon>Marchantiaceae</taxon>
        <taxon>Marchantia</taxon>
    </lineage>
</organism>
<evidence type="ECO:0000256" key="3">
    <source>
        <dbReference type="ARBA" id="ARBA00012243"/>
    </source>
</evidence>
<feature type="region of interest" description="Disordered" evidence="12">
    <location>
        <begin position="275"/>
        <end position="323"/>
    </location>
</feature>
<dbReference type="GO" id="GO:0005739">
    <property type="term" value="C:mitochondrion"/>
    <property type="evidence" value="ECO:0007669"/>
    <property type="project" value="TreeGrafter"/>
</dbReference>
<keyword evidence="6" id="KW-0443">Lipid metabolism</keyword>
<comment type="pathway">
    <text evidence="2">Lipid metabolism.</text>
</comment>
<evidence type="ECO:0000256" key="2">
    <source>
        <dbReference type="ARBA" id="ARBA00005189"/>
    </source>
</evidence>
<dbReference type="Pfam" id="PF02666">
    <property type="entry name" value="PS_Dcarbxylase"/>
    <property type="match status" value="1"/>
</dbReference>
<dbReference type="AlphaFoldDB" id="A0A176W035"/>
<dbReference type="UniPathway" id="UPA00558"/>
<keyword evidence="10" id="KW-0670">Pyruvate</keyword>
<keyword evidence="14" id="KW-1185">Reference proteome</keyword>
<dbReference type="PANTHER" id="PTHR10067">
    <property type="entry name" value="PHOSPHATIDYLSERINE DECARBOXYLASE"/>
    <property type="match status" value="1"/>
</dbReference>
<name>A0A176W035_MARPO</name>
<evidence type="ECO:0000256" key="11">
    <source>
        <dbReference type="ARBA" id="ARBA00024326"/>
    </source>
</evidence>
<evidence type="ECO:0000256" key="6">
    <source>
        <dbReference type="ARBA" id="ARBA00023098"/>
    </source>
</evidence>
<keyword evidence="7" id="KW-0594">Phospholipid biosynthesis</keyword>
<evidence type="ECO:0000256" key="7">
    <source>
        <dbReference type="ARBA" id="ARBA00023209"/>
    </source>
</evidence>
<dbReference type="NCBIfam" id="TIGR00163">
    <property type="entry name" value="PS_decarb"/>
    <property type="match status" value="1"/>
</dbReference>
<evidence type="ECO:0000256" key="9">
    <source>
        <dbReference type="ARBA" id="ARBA00023264"/>
    </source>
</evidence>
<dbReference type="EMBL" id="LVLJ01002188">
    <property type="protein sequence ID" value="OAE26424.1"/>
    <property type="molecule type" value="Genomic_DNA"/>
</dbReference>
<evidence type="ECO:0000256" key="10">
    <source>
        <dbReference type="ARBA" id="ARBA00023317"/>
    </source>
</evidence>
<evidence type="ECO:0000256" key="12">
    <source>
        <dbReference type="SAM" id="MobiDB-lite"/>
    </source>
</evidence>
<feature type="compositionally biased region" description="Polar residues" evidence="12">
    <location>
        <begin position="285"/>
        <end position="304"/>
    </location>
</feature>
<dbReference type="Proteomes" id="UP000077202">
    <property type="component" value="Unassembled WGS sequence"/>
</dbReference>
<comment type="cofactor">
    <cofactor evidence="1">
        <name>pyruvate</name>
        <dbReference type="ChEBI" id="CHEBI:15361"/>
    </cofactor>
</comment>